<reference evidence="1" key="1">
    <citation type="submission" date="2023-03" db="EMBL/GenBank/DDBJ databases">
        <title>Massive genome expansion in bonnet fungi (Mycena s.s.) driven by repeated elements and novel gene families across ecological guilds.</title>
        <authorList>
            <consortium name="Lawrence Berkeley National Laboratory"/>
            <person name="Harder C.B."/>
            <person name="Miyauchi S."/>
            <person name="Viragh M."/>
            <person name="Kuo A."/>
            <person name="Thoen E."/>
            <person name="Andreopoulos B."/>
            <person name="Lu D."/>
            <person name="Skrede I."/>
            <person name="Drula E."/>
            <person name="Henrissat B."/>
            <person name="Morin E."/>
            <person name="Kohler A."/>
            <person name="Barry K."/>
            <person name="LaButti K."/>
            <person name="Morin E."/>
            <person name="Salamov A."/>
            <person name="Lipzen A."/>
            <person name="Mereny Z."/>
            <person name="Hegedus B."/>
            <person name="Baldrian P."/>
            <person name="Stursova M."/>
            <person name="Weitz H."/>
            <person name="Taylor A."/>
            <person name="Grigoriev I.V."/>
            <person name="Nagy L.G."/>
            <person name="Martin F."/>
            <person name="Kauserud H."/>
        </authorList>
    </citation>
    <scope>NUCLEOTIDE SEQUENCE</scope>
    <source>
        <strain evidence="1">9144</strain>
    </source>
</reference>
<comment type="caution">
    <text evidence="1">The sequence shown here is derived from an EMBL/GenBank/DDBJ whole genome shotgun (WGS) entry which is preliminary data.</text>
</comment>
<dbReference type="Proteomes" id="UP001219525">
    <property type="component" value="Unassembled WGS sequence"/>
</dbReference>
<accession>A0AAD6ULQ0</accession>
<name>A0AAD6ULQ0_9AGAR</name>
<evidence type="ECO:0000313" key="2">
    <source>
        <dbReference type="Proteomes" id="UP001219525"/>
    </source>
</evidence>
<dbReference type="SUPFAM" id="SSF81301">
    <property type="entry name" value="Nucleotidyltransferase"/>
    <property type="match status" value="1"/>
</dbReference>
<proteinExistence type="predicted"/>
<organism evidence="1 2">
    <name type="scientific">Mycena pura</name>
    <dbReference type="NCBI Taxonomy" id="153505"/>
    <lineage>
        <taxon>Eukaryota</taxon>
        <taxon>Fungi</taxon>
        <taxon>Dikarya</taxon>
        <taxon>Basidiomycota</taxon>
        <taxon>Agaricomycotina</taxon>
        <taxon>Agaricomycetes</taxon>
        <taxon>Agaricomycetidae</taxon>
        <taxon>Agaricales</taxon>
        <taxon>Marasmiineae</taxon>
        <taxon>Mycenaceae</taxon>
        <taxon>Mycena</taxon>
    </lineage>
</organism>
<dbReference type="AlphaFoldDB" id="A0AAD6ULQ0"/>
<protein>
    <submittedName>
        <fullName evidence="1">Uncharacterized protein</fullName>
    </submittedName>
</protein>
<keyword evidence="2" id="KW-1185">Reference proteome</keyword>
<evidence type="ECO:0000313" key="1">
    <source>
        <dbReference type="EMBL" id="KAJ7190284.1"/>
    </source>
</evidence>
<sequence>MYHSYPGLRLDEVESVAHAAVTALLSAGIRSCLVGGMACSIYGNPRVPSDVDIVCLTDKHTQEELKAILVNKDSNFYTVASKDPTATYRVLWYRLSGLGRYKRCKVDVLAPGIMNIPAVPPSRIAYRASRSDLPLMPFLPLLLLKLQAWMDHRTAAKQYLVVKQYTDVRDIDELLELAASEFNVDLKADRRWLPESFVRAAATRVKSYVRNYPDSAEHWKEIGFNV</sequence>
<dbReference type="EMBL" id="JARJCW010000153">
    <property type="protein sequence ID" value="KAJ7190284.1"/>
    <property type="molecule type" value="Genomic_DNA"/>
</dbReference>
<dbReference type="InterPro" id="IPR043519">
    <property type="entry name" value="NT_sf"/>
</dbReference>
<dbReference type="Gene3D" id="3.30.460.40">
    <property type="match status" value="1"/>
</dbReference>
<gene>
    <name evidence="1" type="ORF">GGX14DRAFT_483508</name>
</gene>